<evidence type="ECO:0000256" key="1">
    <source>
        <dbReference type="SAM" id="MobiDB-lite"/>
    </source>
</evidence>
<dbReference type="Gene3D" id="3.40.50.150">
    <property type="entry name" value="Vaccinia Virus protein VP39"/>
    <property type="match status" value="1"/>
</dbReference>
<gene>
    <name evidence="3" type="ORF">LNKW23_25360</name>
</gene>
<reference evidence="3 4" key="1">
    <citation type="submission" date="2023-04" db="EMBL/GenBank/DDBJ databases">
        <title>Marinoamorphus aggregata gen. nov., sp. Nov., isolate from tissue of brittle star Ophioplocus japonicus.</title>
        <authorList>
            <person name="Kawano K."/>
            <person name="Sawayama S."/>
            <person name="Nakagawa S."/>
        </authorList>
    </citation>
    <scope>NUCLEOTIDE SEQUENCE [LARGE SCALE GENOMIC DNA]</scope>
    <source>
        <strain evidence="3 4">NKW23</strain>
    </source>
</reference>
<evidence type="ECO:0000313" key="4">
    <source>
        <dbReference type="Proteomes" id="UP001239909"/>
    </source>
</evidence>
<sequence>MDEHTATAAPASPGPEPAGKAARTGPARPVWSAPGSRGAAEIAEILAFREARARAHLERLAAEGPVRRCPVCGHEGRFAPVRQKPGIWCPQCDSRPRHRLLKLWIDREMRLPAGAEVLHFAAEPWVRAEMEARGARYRTADITDAFDLRLDLEAIALPDASLDMVIANHVLEHVDDARALAELFRVLRPGGLAVLTVPLVEGWEQTYEVPGLDAETRALRYGDADHRRFYGRDLRDRVRAAGFRLGEFAAVEPDVSAHALHRGERIFLAARPEAAP</sequence>
<feature type="domain" description="Methyltransferase type 11" evidence="2">
    <location>
        <begin position="148"/>
        <end position="194"/>
    </location>
</feature>
<dbReference type="CDD" id="cd02440">
    <property type="entry name" value="AdoMet_MTases"/>
    <property type="match status" value="1"/>
</dbReference>
<proteinExistence type="predicted"/>
<evidence type="ECO:0000259" key="2">
    <source>
        <dbReference type="Pfam" id="PF08241"/>
    </source>
</evidence>
<dbReference type="InterPro" id="IPR029063">
    <property type="entry name" value="SAM-dependent_MTases_sf"/>
</dbReference>
<accession>A0ABQ6LPP4</accession>
<protein>
    <recommendedName>
        <fullName evidence="2">Methyltransferase type 11 domain-containing protein</fullName>
    </recommendedName>
</protein>
<dbReference type="Proteomes" id="UP001239909">
    <property type="component" value="Unassembled WGS sequence"/>
</dbReference>
<name>A0ABQ6LPP4_9RHOB</name>
<organism evidence="3 4">
    <name type="scientific">Paralimibaculum aggregatum</name>
    <dbReference type="NCBI Taxonomy" id="3036245"/>
    <lineage>
        <taxon>Bacteria</taxon>
        <taxon>Pseudomonadati</taxon>
        <taxon>Pseudomonadota</taxon>
        <taxon>Alphaproteobacteria</taxon>
        <taxon>Rhodobacterales</taxon>
        <taxon>Paracoccaceae</taxon>
        <taxon>Paralimibaculum</taxon>
    </lineage>
</organism>
<keyword evidence="4" id="KW-1185">Reference proteome</keyword>
<dbReference type="Pfam" id="PF08241">
    <property type="entry name" value="Methyltransf_11"/>
    <property type="match status" value="1"/>
</dbReference>
<evidence type="ECO:0000313" key="3">
    <source>
        <dbReference type="EMBL" id="GMG83323.1"/>
    </source>
</evidence>
<dbReference type="SUPFAM" id="SSF53335">
    <property type="entry name" value="S-adenosyl-L-methionine-dependent methyltransferases"/>
    <property type="match status" value="1"/>
</dbReference>
<feature type="region of interest" description="Disordered" evidence="1">
    <location>
        <begin position="1"/>
        <end position="34"/>
    </location>
</feature>
<dbReference type="RefSeq" id="WP_285672120.1">
    <property type="nucleotide sequence ID" value="NZ_BSYI01000018.1"/>
</dbReference>
<dbReference type="EMBL" id="BSYI01000018">
    <property type="protein sequence ID" value="GMG83323.1"/>
    <property type="molecule type" value="Genomic_DNA"/>
</dbReference>
<dbReference type="InterPro" id="IPR013216">
    <property type="entry name" value="Methyltransf_11"/>
</dbReference>
<feature type="compositionally biased region" description="Low complexity" evidence="1">
    <location>
        <begin position="1"/>
        <end position="22"/>
    </location>
</feature>
<comment type="caution">
    <text evidence="3">The sequence shown here is derived from an EMBL/GenBank/DDBJ whole genome shotgun (WGS) entry which is preliminary data.</text>
</comment>